<evidence type="ECO:0000313" key="4">
    <source>
        <dbReference type="Proteomes" id="UP000001646"/>
    </source>
</evidence>
<dbReference type="GeneID" id="107983732"/>
<keyword evidence="2" id="KW-0472">Membrane</keyword>
<keyword evidence="2" id="KW-0812">Transmembrane</keyword>
<reference evidence="3" key="1">
    <citation type="submission" date="2009-12" db="EMBL/GenBank/DDBJ databases">
        <title>The Genome Sequence of Anolis carolinensis (Green Anole Lizard).</title>
        <authorList>
            <consortium name="The Genome Sequencing Platform"/>
            <person name="Di Palma F."/>
            <person name="Alfoldi J."/>
            <person name="Heiman D."/>
            <person name="Young S."/>
            <person name="Grabherr M."/>
            <person name="Johnson J."/>
            <person name="Lander E.S."/>
            <person name="Lindblad-Toh K."/>
        </authorList>
    </citation>
    <scope>NUCLEOTIDE SEQUENCE [LARGE SCALE GENOMIC DNA]</scope>
    <source>
        <strain evidence="3">JBL SC #1</strain>
    </source>
</reference>
<dbReference type="Ensembl" id="ENSACAT00000053460.1">
    <property type="protein sequence ID" value="ENSACAP00000040257.1"/>
    <property type="gene ID" value="ENSACAG00000044143.1"/>
</dbReference>
<sequence>MSQVELIWGAFSLMLLGALVSMCMKCQRAEKNKRKTSLDGQRNPCAAADYTTPDVRERLSVHAQKHSCSLRPKDQSGFEVEHSCSRMQMEQHPAYVEPLPATHYYNCRKFLSTSSDDDAHSYQNVTGPIASKASVLVNADVYENSTVVQLWKHAQAAESYSSDDEPEYMNAAQKPRFPA</sequence>
<dbReference type="InParanoid" id="A0A803TYG7"/>
<gene>
    <name evidence="3" type="primary">lat2</name>
</gene>
<accession>A0A803TYG7</accession>
<feature type="transmembrane region" description="Helical" evidence="2">
    <location>
        <begin position="6"/>
        <end position="24"/>
    </location>
</feature>
<dbReference type="GO" id="GO:0042113">
    <property type="term" value="P:B cell activation"/>
    <property type="evidence" value="ECO:0007669"/>
    <property type="project" value="InterPro"/>
</dbReference>
<dbReference type="InterPro" id="IPR031428">
    <property type="entry name" value="LAT2"/>
</dbReference>
<keyword evidence="4" id="KW-1185">Reference proteome</keyword>
<evidence type="ECO:0000256" key="1">
    <source>
        <dbReference type="SAM" id="MobiDB-lite"/>
    </source>
</evidence>
<evidence type="ECO:0000256" key="2">
    <source>
        <dbReference type="SAM" id="Phobius"/>
    </source>
</evidence>
<dbReference type="AlphaFoldDB" id="A0A803TYG7"/>
<proteinExistence type="predicted"/>
<reference evidence="3" key="2">
    <citation type="submission" date="2025-08" db="UniProtKB">
        <authorList>
            <consortium name="Ensembl"/>
        </authorList>
    </citation>
    <scope>IDENTIFICATION</scope>
</reference>
<feature type="region of interest" description="Disordered" evidence="1">
    <location>
        <begin position="156"/>
        <end position="179"/>
    </location>
</feature>
<dbReference type="RefSeq" id="XP_062816753.1">
    <property type="nucleotide sequence ID" value="XM_062960683.1"/>
</dbReference>
<dbReference type="GO" id="GO:0002764">
    <property type="term" value="P:immune response-regulating signaling pathway"/>
    <property type="evidence" value="ECO:0007669"/>
    <property type="project" value="InterPro"/>
</dbReference>
<dbReference type="Proteomes" id="UP000001646">
    <property type="component" value="Unplaced"/>
</dbReference>
<dbReference type="Pfam" id="PF15703">
    <property type="entry name" value="LAT2"/>
    <property type="match status" value="1"/>
</dbReference>
<evidence type="ECO:0000313" key="3">
    <source>
        <dbReference type="Ensembl" id="ENSACAP00000040257.1"/>
    </source>
</evidence>
<protein>
    <recommendedName>
        <fullName evidence="5">Linker for activation of T cells family member 2</fullName>
    </recommendedName>
</protein>
<reference evidence="3" key="3">
    <citation type="submission" date="2025-09" db="UniProtKB">
        <authorList>
            <consortium name="Ensembl"/>
        </authorList>
    </citation>
    <scope>IDENTIFICATION</scope>
</reference>
<keyword evidence="2" id="KW-1133">Transmembrane helix</keyword>
<organism evidence="3 4">
    <name type="scientific">Anolis carolinensis</name>
    <name type="common">Green anole</name>
    <name type="synonym">American chameleon</name>
    <dbReference type="NCBI Taxonomy" id="28377"/>
    <lineage>
        <taxon>Eukaryota</taxon>
        <taxon>Metazoa</taxon>
        <taxon>Chordata</taxon>
        <taxon>Craniata</taxon>
        <taxon>Vertebrata</taxon>
        <taxon>Euteleostomi</taxon>
        <taxon>Lepidosauria</taxon>
        <taxon>Squamata</taxon>
        <taxon>Bifurcata</taxon>
        <taxon>Unidentata</taxon>
        <taxon>Episquamata</taxon>
        <taxon>Toxicofera</taxon>
        <taxon>Iguania</taxon>
        <taxon>Dactyloidae</taxon>
        <taxon>Anolis</taxon>
    </lineage>
</organism>
<name>A0A803TYG7_ANOCA</name>
<dbReference type="FunCoup" id="A0A803TYG7">
    <property type="interactions" value="16"/>
</dbReference>
<dbReference type="CTD" id="7462"/>
<dbReference type="PANTHER" id="PTHR15646:SF5">
    <property type="entry name" value="LINKER FOR ACTIVATION OF T-CELLS FAMILY MEMBER 2"/>
    <property type="match status" value="1"/>
</dbReference>
<evidence type="ECO:0008006" key="5">
    <source>
        <dbReference type="Google" id="ProtNLM"/>
    </source>
</evidence>
<dbReference type="PANTHER" id="PTHR15646">
    <property type="entry name" value="LINKER FOR ACTIVATION OF T-CELLS FAMILY MEMBER 2"/>
    <property type="match status" value="1"/>
</dbReference>